<dbReference type="PANTHER" id="PTHR47637">
    <property type="entry name" value="CHAPERONE SURA"/>
    <property type="match status" value="1"/>
</dbReference>
<dbReference type="GO" id="GO:0042277">
    <property type="term" value="F:peptide binding"/>
    <property type="evidence" value="ECO:0007669"/>
    <property type="project" value="InterPro"/>
</dbReference>
<keyword evidence="6 7" id="KW-0413">Isomerase</keyword>
<feature type="domain" description="PpiC" evidence="8">
    <location>
        <begin position="288"/>
        <end position="387"/>
    </location>
</feature>
<feature type="domain" description="PpiC" evidence="8">
    <location>
        <begin position="177"/>
        <end position="278"/>
    </location>
</feature>
<comment type="caution">
    <text evidence="9">The sequence shown here is derived from an EMBL/GenBank/DDBJ whole genome shotgun (WGS) entry which is preliminary data.</text>
</comment>
<dbReference type="GO" id="GO:0050821">
    <property type="term" value="P:protein stabilization"/>
    <property type="evidence" value="ECO:0007669"/>
    <property type="project" value="InterPro"/>
</dbReference>
<dbReference type="Pfam" id="PF13616">
    <property type="entry name" value="Rotamase_3"/>
    <property type="match status" value="1"/>
</dbReference>
<dbReference type="InterPro" id="IPR027304">
    <property type="entry name" value="Trigger_fact/SurA_dom_sf"/>
</dbReference>
<sequence length="447" mass="50485">MKATVRHGLTILLTLAMVVLSVTAQAERKLLDRVVAIVDDEVILQSELDARINTIVGRLSAQGTGLPPRELLEQRVLDQLIQESLQLQMADQMGMRISDNELNETLANIARSNGMTLAEFEGQLAEEGVTYQQAREQIRNEMLTSRVQQRRVGNRVRVTDREVENYLQAQQANGSTDAEYRLAYIFIEVDDPASEASVDEARETAQALRQQIANGRDFREVAVAESDASNALEGGDMGWRSESQLPSLVAPVVPDLKVGEPSQVLENNSGFHLVMVMDKRGGEQQQFIQQHRVRHILVRPSEAVTDVQAEQRIREIYQQLQDGADFADLARERSDDPVSGSDGGNLGWVSPGQMVPAFEEAMNQAQVGEYFGPFRSQFGWHILQVEERRRQDVTEQNRESQARQAIYMRKFELELQNWLREIRDEAFVEFKGEYADMNPESEEANPS</sequence>
<comment type="domain">
    <text evidence="7">The PPIase activity resides only in the second parvulin domain. The N-terminal region and the C-terminal tail are necessary and sufficient for the chaperone activity of SurA. The PPIase activity is dispensable for SurA to function as a chaperone. The N-terminal region and the C-terminal tail are also required for porin recognition.</text>
</comment>
<dbReference type="InterPro" id="IPR050280">
    <property type="entry name" value="OMP_Chaperone_SurA"/>
</dbReference>
<dbReference type="GO" id="GO:0030288">
    <property type="term" value="C:outer membrane-bounded periplasmic space"/>
    <property type="evidence" value="ECO:0007669"/>
    <property type="project" value="InterPro"/>
</dbReference>
<dbReference type="Pfam" id="PF00639">
    <property type="entry name" value="Rotamase"/>
    <property type="match status" value="1"/>
</dbReference>
<dbReference type="GO" id="GO:0006457">
    <property type="term" value="P:protein folding"/>
    <property type="evidence" value="ECO:0007669"/>
    <property type="project" value="UniProtKB-UniRule"/>
</dbReference>
<keyword evidence="1 7" id="KW-0732">Signal</keyword>
<dbReference type="SUPFAM" id="SSF54534">
    <property type="entry name" value="FKBP-like"/>
    <property type="match status" value="2"/>
</dbReference>
<dbReference type="PANTHER" id="PTHR47637:SF1">
    <property type="entry name" value="CHAPERONE SURA"/>
    <property type="match status" value="1"/>
</dbReference>
<dbReference type="HAMAP" id="MF_01183">
    <property type="entry name" value="Chaperone_SurA"/>
    <property type="match status" value="1"/>
</dbReference>
<dbReference type="Gene3D" id="1.10.4030.10">
    <property type="entry name" value="Porin chaperone SurA, peptide-binding domain"/>
    <property type="match status" value="1"/>
</dbReference>
<evidence type="ECO:0000313" key="10">
    <source>
        <dbReference type="Proteomes" id="UP000469950"/>
    </source>
</evidence>
<dbReference type="Proteomes" id="UP000469950">
    <property type="component" value="Unassembled WGS sequence"/>
</dbReference>
<comment type="subcellular location">
    <subcellularLocation>
        <location evidence="7">Periplasm</location>
    </subcellularLocation>
    <text evidence="7">Is capable of associating with the outer membrane.</text>
</comment>
<dbReference type="InterPro" id="IPR015391">
    <property type="entry name" value="SurA_N"/>
</dbReference>
<dbReference type="EMBL" id="WBMP01000004">
    <property type="protein sequence ID" value="KAE8546351.1"/>
    <property type="molecule type" value="Genomic_DNA"/>
</dbReference>
<dbReference type="GO" id="GO:0043165">
    <property type="term" value="P:Gram-negative-bacterium-type cell outer membrane assembly"/>
    <property type="evidence" value="ECO:0007669"/>
    <property type="project" value="InterPro"/>
</dbReference>
<dbReference type="GO" id="GO:0051082">
    <property type="term" value="F:unfolded protein binding"/>
    <property type="evidence" value="ECO:0007669"/>
    <property type="project" value="UniProtKB-UniRule"/>
</dbReference>
<dbReference type="SUPFAM" id="SSF109998">
    <property type="entry name" value="Triger factor/SurA peptide-binding domain-like"/>
    <property type="match status" value="1"/>
</dbReference>
<protein>
    <recommendedName>
        <fullName evidence="7">Chaperone SurA</fullName>
    </recommendedName>
    <alternativeName>
        <fullName evidence="7">Peptidyl-prolyl cis-trans isomerase SurA</fullName>
        <shortName evidence="7">PPIase SurA</shortName>
        <ecNumber evidence="7">5.2.1.8</ecNumber>
    </alternativeName>
    <alternativeName>
        <fullName evidence="7">Rotamase SurA</fullName>
    </alternativeName>
</protein>
<evidence type="ECO:0000256" key="4">
    <source>
        <dbReference type="ARBA" id="ARBA00023110"/>
    </source>
</evidence>
<evidence type="ECO:0000256" key="5">
    <source>
        <dbReference type="ARBA" id="ARBA00023186"/>
    </source>
</evidence>
<evidence type="ECO:0000256" key="7">
    <source>
        <dbReference type="HAMAP-Rule" id="MF_01183"/>
    </source>
</evidence>
<keyword evidence="2 7" id="KW-0677">Repeat</keyword>
<gene>
    <name evidence="7" type="primary">surA</name>
    <name evidence="9" type="ORF">F6453_1093</name>
</gene>
<dbReference type="PROSITE" id="PS50198">
    <property type="entry name" value="PPIC_PPIASE_2"/>
    <property type="match status" value="2"/>
</dbReference>
<dbReference type="InterPro" id="IPR046357">
    <property type="entry name" value="PPIase_dom_sf"/>
</dbReference>
<evidence type="ECO:0000256" key="1">
    <source>
        <dbReference type="ARBA" id="ARBA00022729"/>
    </source>
</evidence>
<evidence type="ECO:0000313" key="9">
    <source>
        <dbReference type="EMBL" id="KAE8546351.1"/>
    </source>
</evidence>
<dbReference type="InterPro" id="IPR023058">
    <property type="entry name" value="PPIase_PpiC_CS"/>
</dbReference>
<dbReference type="AlphaFoldDB" id="A0A833N954"/>
<keyword evidence="5 7" id="KW-0143">Chaperone</keyword>
<comment type="catalytic activity">
    <reaction evidence="7">
        <text>[protein]-peptidylproline (omega=180) = [protein]-peptidylproline (omega=0)</text>
        <dbReference type="Rhea" id="RHEA:16237"/>
        <dbReference type="Rhea" id="RHEA-COMP:10747"/>
        <dbReference type="Rhea" id="RHEA-COMP:10748"/>
        <dbReference type="ChEBI" id="CHEBI:83833"/>
        <dbReference type="ChEBI" id="CHEBI:83834"/>
        <dbReference type="EC" id="5.2.1.8"/>
    </reaction>
</comment>
<keyword evidence="3 7" id="KW-0574">Periplasm</keyword>
<dbReference type="InterPro" id="IPR000297">
    <property type="entry name" value="PPIase_PpiC"/>
</dbReference>
<name>A0A833N954_MARNT</name>
<dbReference type="Gene3D" id="3.10.50.40">
    <property type="match status" value="2"/>
</dbReference>
<evidence type="ECO:0000256" key="2">
    <source>
        <dbReference type="ARBA" id="ARBA00022737"/>
    </source>
</evidence>
<reference evidence="9 10" key="1">
    <citation type="submission" date="2019-10" db="EMBL/GenBank/DDBJ databases">
        <title>Draft genome sequence of Marinobacter hydrocarbonoclasticus NCT7M from the microbiome of the marine copepod.</title>
        <authorList>
            <person name="Nuttall R."/>
            <person name="Sharma G."/>
            <person name="Moisander P."/>
        </authorList>
    </citation>
    <scope>NUCLEOTIDE SEQUENCE [LARGE SCALE GENOMIC DNA]</scope>
    <source>
        <strain evidence="9 10">NCT7M</strain>
    </source>
</reference>
<organism evidence="9 10">
    <name type="scientific">Marinobacter nauticus</name>
    <name type="common">Marinobacter hydrocarbonoclasticus</name>
    <name type="synonym">Marinobacter aquaeolei</name>
    <dbReference type="NCBI Taxonomy" id="2743"/>
    <lineage>
        <taxon>Bacteria</taxon>
        <taxon>Pseudomonadati</taxon>
        <taxon>Pseudomonadota</taxon>
        <taxon>Gammaproteobacteria</taxon>
        <taxon>Pseudomonadales</taxon>
        <taxon>Marinobacteraceae</taxon>
        <taxon>Marinobacter</taxon>
    </lineage>
</organism>
<dbReference type="EC" id="5.2.1.8" evidence="7"/>
<evidence type="ECO:0000256" key="6">
    <source>
        <dbReference type="ARBA" id="ARBA00023235"/>
    </source>
</evidence>
<keyword evidence="4 7" id="KW-0697">Rotamase</keyword>
<dbReference type="PROSITE" id="PS01096">
    <property type="entry name" value="PPIC_PPIASE_1"/>
    <property type="match status" value="1"/>
</dbReference>
<dbReference type="RefSeq" id="WP_153740209.1">
    <property type="nucleotide sequence ID" value="NZ_WBMP01000004.1"/>
</dbReference>
<evidence type="ECO:0000256" key="3">
    <source>
        <dbReference type="ARBA" id="ARBA00022764"/>
    </source>
</evidence>
<evidence type="ECO:0000259" key="8">
    <source>
        <dbReference type="PROSITE" id="PS50198"/>
    </source>
</evidence>
<dbReference type="Pfam" id="PF09312">
    <property type="entry name" value="SurA_N"/>
    <property type="match status" value="1"/>
</dbReference>
<dbReference type="InterPro" id="IPR023034">
    <property type="entry name" value="PPIase_SurA"/>
</dbReference>
<proteinExistence type="inferred from homology"/>
<comment type="function">
    <text evidence="7">Chaperone involved in the correct folding and assembly of outer membrane proteins. Recognizes specific patterns of aromatic residues and the orientation of their side chains, which are found more frequently in integral outer membrane proteins. May act in both early periplasmic and late outer membrane-associated steps of protein maturation.</text>
</comment>
<accession>A0A833N954</accession>
<dbReference type="GO" id="GO:0003755">
    <property type="term" value="F:peptidyl-prolyl cis-trans isomerase activity"/>
    <property type="evidence" value="ECO:0007669"/>
    <property type="project" value="UniProtKB-UniRule"/>
</dbReference>